<comment type="caution">
    <text evidence="1">The sequence shown here is derived from an EMBL/GenBank/DDBJ whole genome shotgun (WGS) entry which is preliminary data.</text>
</comment>
<accession>A0AAJ0U710</accession>
<dbReference type="Proteomes" id="UP001296776">
    <property type="component" value="Unassembled WGS sequence"/>
</dbReference>
<evidence type="ECO:0008006" key="3">
    <source>
        <dbReference type="Google" id="ProtNLM"/>
    </source>
</evidence>
<protein>
    <recommendedName>
        <fullName evidence="3">Metal dependent phosphohydrolase</fullName>
    </recommendedName>
</protein>
<dbReference type="RefSeq" id="WP_200347933.1">
    <property type="nucleotide sequence ID" value="NZ_NRSJ01000042.1"/>
</dbReference>
<dbReference type="AlphaFoldDB" id="A0AAJ0U710"/>
<evidence type="ECO:0000313" key="2">
    <source>
        <dbReference type="Proteomes" id="UP001296776"/>
    </source>
</evidence>
<organism evidence="1 2">
    <name type="scientific">Halochromatium glycolicum</name>
    <dbReference type="NCBI Taxonomy" id="85075"/>
    <lineage>
        <taxon>Bacteria</taxon>
        <taxon>Pseudomonadati</taxon>
        <taxon>Pseudomonadota</taxon>
        <taxon>Gammaproteobacteria</taxon>
        <taxon>Chromatiales</taxon>
        <taxon>Chromatiaceae</taxon>
        <taxon>Halochromatium</taxon>
    </lineage>
</organism>
<proteinExistence type="predicted"/>
<dbReference type="Gene3D" id="1.10.3210.10">
    <property type="entry name" value="Hypothetical protein af1432"/>
    <property type="match status" value="1"/>
</dbReference>
<gene>
    <name evidence="1" type="ORF">CKO40_18470</name>
</gene>
<reference evidence="1" key="2">
    <citation type="journal article" date="2020" name="Microorganisms">
        <title>Osmotic Adaptation and Compatible Solute Biosynthesis of Phototrophic Bacteria as Revealed from Genome Analyses.</title>
        <authorList>
            <person name="Imhoff J.F."/>
            <person name="Rahn T."/>
            <person name="Kunzel S."/>
            <person name="Keller A."/>
            <person name="Neulinger S.C."/>
        </authorList>
    </citation>
    <scope>NUCLEOTIDE SEQUENCE</scope>
    <source>
        <strain evidence="1">DSM 11080</strain>
    </source>
</reference>
<reference evidence="1" key="1">
    <citation type="submission" date="2017-08" db="EMBL/GenBank/DDBJ databases">
        <authorList>
            <person name="Imhoff J.F."/>
            <person name="Rahn T."/>
            <person name="Kuenzel S."/>
            <person name="Neulinger S.C."/>
        </authorList>
    </citation>
    <scope>NUCLEOTIDE SEQUENCE</scope>
    <source>
        <strain evidence="1">DSM 11080</strain>
    </source>
</reference>
<sequence>MVRLEDIVHSLSLMNRFNGAALFPYSVAQHSLHVASLLPPALRLEGLLHDAAEAYIGDMVSPLKQIMPEYKAVEARINAVVADAFGLVHPEPAAVKQADLAVLAAERVQVLGPSYGPWYKDFPEPAPIRIHSRDWRDVKQAFAHQLRTELAARHASRQA</sequence>
<dbReference type="EMBL" id="NRSJ01000042">
    <property type="protein sequence ID" value="MBK1706479.1"/>
    <property type="molecule type" value="Genomic_DNA"/>
</dbReference>
<dbReference type="SUPFAM" id="SSF109604">
    <property type="entry name" value="HD-domain/PDEase-like"/>
    <property type="match status" value="1"/>
</dbReference>
<evidence type="ECO:0000313" key="1">
    <source>
        <dbReference type="EMBL" id="MBK1706479.1"/>
    </source>
</evidence>
<name>A0AAJ0U710_9GAMM</name>
<keyword evidence="2" id="KW-1185">Reference proteome</keyword>